<protein>
    <submittedName>
        <fullName evidence="4">Putative transmembrane protein</fullName>
    </submittedName>
</protein>
<feature type="transmembrane region" description="Helical" evidence="1">
    <location>
        <begin position="121"/>
        <end position="139"/>
    </location>
</feature>
<dbReference type="PATRIC" id="fig|363754.4.peg.5333"/>
<evidence type="ECO:0000256" key="1">
    <source>
        <dbReference type="SAM" id="Phobius"/>
    </source>
</evidence>
<dbReference type="Proteomes" id="UP000012429">
    <property type="component" value="Unassembled WGS sequence"/>
</dbReference>
<feature type="transmembrane region" description="Helical" evidence="1">
    <location>
        <begin position="151"/>
        <end position="168"/>
    </location>
</feature>
<keyword evidence="1" id="KW-0472">Membrane</keyword>
<reference evidence="4 5" key="1">
    <citation type="journal article" date="2012" name="BMC Genomics">
        <title>Genomic basis of broad host range and environmental adaptability of Rhizobium tropici CIAT 899 and Rhizobium sp. PRF 81 which are used in inoculants for common bean (Phaseolus vulgaris L.).</title>
        <authorList>
            <person name="Ormeno-Orrillo E."/>
            <person name="Menna P."/>
            <person name="Almeida L.G."/>
            <person name="Ollero F.J."/>
            <person name="Nicolas M.F."/>
            <person name="Pains Rodrigues E."/>
            <person name="Shigueyoshi Nakatani A."/>
            <person name="Silva Batista J.S."/>
            <person name="Oliveira Chueire L.M."/>
            <person name="Souza R.C."/>
            <person name="Ribeiro Vasconcelos A.T."/>
            <person name="Megias M."/>
            <person name="Hungria M."/>
            <person name="Martinez-Romero E."/>
        </authorList>
    </citation>
    <scope>NUCLEOTIDE SEQUENCE [LARGE SCALE GENOMIC DNA]</scope>
    <source>
        <strain evidence="4 5">PRF 81</strain>
    </source>
</reference>
<dbReference type="Pfam" id="PF13194">
    <property type="entry name" value="DUF4010"/>
    <property type="match status" value="1"/>
</dbReference>
<organism evidence="4 5">
    <name type="scientific">Rhizobium freirei PRF 81</name>
    <dbReference type="NCBI Taxonomy" id="363754"/>
    <lineage>
        <taxon>Bacteria</taxon>
        <taxon>Pseudomonadati</taxon>
        <taxon>Pseudomonadota</taxon>
        <taxon>Alphaproteobacteria</taxon>
        <taxon>Hyphomicrobiales</taxon>
        <taxon>Rhizobiaceae</taxon>
        <taxon>Rhizobium/Agrobacterium group</taxon>
        <taxon>Rhizobium</taxon>
    </lineage>
</organism>
<dbReference type="STRING" id="363754.RHSP_54636"/>
<evidence type="ECO:0000313" key="4">
    <source>
        <dbReference type="EMBL" id="ENN85255.1"/>
    </source>
</evidence>
<feature type="transmembrane region" description="Helical" evidence="1">
    <location>
        <begin position="401"/>
        <end position="422"/>
    </location>
</feature>
<evidence type="ECO:0000259" key="3">
    <source>
        <dbReference type="Pfam" id="PF13194"/>
    </source>
</evidence>
<evidence type="ECO:0000259" key="2">
    <source>
        <dbReference type="Pfam" id="PF02308"/>
    </source>
</evidence>
<feature type="transmembrane region" description="Helical" evidence="1">
    <location>
        <begin position="240"/>
        <end position="263"/>
    </location>
</feature>
<feature type="transmembrane region" description="Helical" evidence="1">
    <location>
        <begin position="269"/>
        <end position="292"/>
    </location>
</feature>
<sequence length="432" mass="44514">MESIESFERLALALAIGAVVGVERHWRERDEGAGKRTAGIRTFMIAGMLGGLSGLIEQTQSAPPALYGLVVGAMFAIFSAIFALYQFRESIVEGDYSVTTVVAAMATFALGILAVLGNARLAAAGGVSLVAILASREILHRFVRALSWNELRSAIVFLAMAVIVLPILPDAPVGPFGGISPSGTWQLVVLLAGISFLGYVAVKAFGQVRGELVAGAVNGLVSSTAIAVTNARLSLTGQSAALLVAGATAANAVSYLKVLLYLAILAPPIAARLGPSLVAAALVMAGFSLLFAQKDTPRPPELGTRNPFELLSVLKTALLLVAVSFLARAAAAWFGQSGLLVVSTLSGLADIDAITVTIAGIIDTIGAEFAATALGAAVIANTVAKTAYALALGGRAYGGRFLLASASALVAAIVVFETIPMIEWLMMEHLPR</sequence>
<feature type="transmembrane region" description="Helical" evidence="1">
    <location>
        <begin position="96"/>
        <end position="115"/>
    </location>
</feature>
<keyword evidence="1 4" id="KW-0812">Transmembrane</keyword>
<comment type="caution">
    <text evidence="4">The sequence shown here is derived from an EMBL/GenBank/DDBJ whole genome shotgun (WGS) entry which is preliminary data.</text>
</comment>
<dbReference type="InterPro" id="IPR025105">
    <property type="entry name" value="DUF4010"/>
</dbReference>
<dbReference type="EMBL" id="AQHN01000084">
    <property type="protein sequence ID" value="ENN85255.1"/>
    <property type="molecule type" value="Genomic_DNA"/>
</dbReference>
<feature type="transmembrane region" description="Helical" evidence="1">
    <location>
        <begin position="183"/>
        <end position="202"/>
    </location>
</feature>
<evidence type="ECO:0000313" key="5">
    <source>
        <dbReference type="Proteomes" id="UP000012429"/>
    </source>
</evidence>
<name>N6UU92_9HYPH</name>
<feature type="transmembrane region" description="Helical" evidence="1">
    <location>
        <begin position="38"/>
        <end position="56"/>
    </location>
</feature>
<dbReference type="PANTHER" id="PTHR39084">
    <property type="entry name" value="MEMBRANE PROTEIN-RELATED"/>
    <property type="match status" value="1"/>
</dbReference>
<feature type="transmembrane region" description="Helical" evidence="1">
    <location>
        <begin position="62"/>
        <end position="84"/>
    </location>
</feature>
<dbReference type="RefSeq" id="WP_004125133.1">
    <property type="nucleotide sequence ID" value="NZ_AQHN01000084.1"/>
</dbReference>
<gene>
    <name evidence="4" type="ORF">RHSP_54636</name>
</gene>
<dbReference type="AlphaFoldDB" id="N6UU92"/>
<feature type="domain" description="DUF4010" evidence="3">
    <location>
        <begin position="189"/>
        <end position="393"/>
    </location>
</feature>
<proteinExistence type="predicted"/>
<dbReference type="InterPro" id="IPR049177">
    <property type="entry name" value="MgtC_SapB_SrpB_YhiD_N"/>
</dbReference>
<dbReference type="PANTHER" id="PTHR39084:SF1">
    <property type="entry name" value="DUF4010 DOMAIN-CONTAINING PROTEIN"/>
    <property type="match status" value="1"/>
</dbReference>
<feature type="transmembrane region" description="Helical" evidence="1">
    <location>
        <begin position="313"/>
        <end position="334"/>
    </location>
</feature>
<dbReference type="OrthoDB" id="9813718at2"/>
<dbReference type="Pfam" id="PF02308">
    <property type="entry name" value="MgtC"/>
    <property type="match status" value="1"/>
</dbReference>
<keyword evidence="5" id="KW-1185">Reference proteome</keyword>
<feature type="domain" description="MgtC/SapB/SrpB/YhiD N-terminal" evidence="2">
    <location>
        <begin position="10"/>
        <end position="141"/>
    </location>
</feature>
<accession>N6UU92</accession>
<keyword evidence="1" id="KW-1133">Transmembrane helix</keyword>